<dbReference type="PANTHER" id="PTHR24006:SF827">
    <property type="entry name" value="UBIQUITIN CARBOXYL-TERMINAL HYDROLASE 34"/>
    <property type="match status" value="1"/>
</dbReference>
<keyword evidence="2" id="KW-0833">Ubl conjugation pathway</keyword>
<accession>A0ABQ7SZX4</accession>
<feature type="compositionally biased region" description="Basic and acidic residues" evidence="4">
    <location>
        <begin position="2545"/>
        <end position="2567"/>
    </location>
</feature>
<feature type="compositionally biased region" description="Low complexity" evidence="4">
    <location>
        <begin position="8"/>
        <end position="20"/>
    </location>
</feature>
<organism evidence="6 7">
    <name type="scientific">Phrynosoma platyrhinos</name>
    <name type="common">Desert horned lizard</name>
    <dbReference type="NCBI Taxonomy" id="52577"/>
    <lineage>
        <taxon>Eukaryota</taxon>
        <taxon>Metazoa</taxon>
        <taxon>Chordata</taxon>
        <taxon>Craniata</taxon>
        <taxon>Vertebrata</taxon>
        <taxon>Euteleostomi</taxon>
        <taxon>Lepidosauria</taxon>
        <taxon>Squamata</taxon>
        <taxon>Bifurcata</taxon>
        <taxon>Unidentata</taxon>
        <taxon>Episquamata</taxon>
        <taxon>Toxicofera</taxon>
        <taxon>Iguania</taxon>
        <taxon>Phrynosomatidae</taxon>
        <taxon>Phrynosomatinae</taxon>
        <taxon>Phrynosoma</taxon>
    </lineage>
</organism>
<dbReference type="Pfam" id="PF25010">
    <property type="entry name" value="ARM_UBP24_USP9X-Y"/>
    <property type="match status" value="1"/>
</dbReference>
<proteinExistence type="predicted"/>
<dbReference type="PROSITE" id="PS50235">
    <property type="entry name" value="USP_3"/>
    <property type="match status" value="1"/>
</dbReference>
<dbReference type="InterPro" id="IPR028889">
    <property type="entry name" value="USP"/>
</dbReference>
<dbReference type="Proteomes" id="UP000826234">
    <property type="component" value="Unassembled WGS sequence"/>
</dbReference>
<dbReference type="Gene3D" id="3.90.70.10">
    <property type="entry name" value="Cysteine proteinases"/>
    <property type="match status" value="1"/>
</dbReference>
<feature type="compositionally biased region" description="Acidic residues" evidence="4">
    <location>
        <begin position="704"/>
        <end position="714"/>
    </location>
</feature>
<dbReference type="PROSITE" id="PS00973">
    <property type="entry name" value="USP_2"/>
    <property type="match status" value="1"/>
</dbReference>
<dbReference type="InterPro" id="IPR001394">
    <property type="entry name" value="Peptidase_C19_UCH"/>
</dbReference>
<dbReference type="InterPro" id="IPR050164">
    <property type="entry name" value="Peptidase_C19"/>
</dbReference>
<feature type="region of interest" description="Disordered" evidence="4">
    <location>
        <begin position="1"/>
        <end position="29"/>
    </location>
</feature>
<dbReference type="InterPro" id="IPR038765">
    <property type="entry name" value="Papain-like_cys_pep_sf"/>
</dbReference>
<dbReference type="InterPro" id="IPR021905">
    <property type="entry name" value="DUF3517"/>
</dbReference>
<dbReference type="InterPro" id="IPR018200">
    <property type="entry name" value="USP_CS"/>
</dbReference>
<evidence type="ECO:0000313" key="6">
    <source>
        <dbReference type="EMBL" id="KAH0622882.1"/>
    </source>
</evidence>
<evidence type="ECO:0000256" key="2">
    <source>
        <dbReference type="ARBA" id="ARBA00022786"/>
    </source>
</evidence>
<evidence type="ECO:0000259" key="5">
    <source>
        <dbReference type="PROSITE" id="PS50235"/>
    </source>
</evidence>
<dbReference type="SUPFAM" id="SSF54001">
    <property type="entry name" value="Cysteine proteinases"/>
    <property type="match status" value="1"/>
</dbReference>
<feature type="compositionally biased region" description="Basic and acidic residues" evidence="4">
    <location>
        <begin position="2447"/>
        <end position="2458"/>
    </location>
</feature>
<reference evidence="6 7" key="1">
    <citation type="journal article" date="2022" name="Gigascience">
        <title>A chromosome-level genome assembly and annotation of the desert horned lizard, Phrynosoma platyrhinos, provides insight into chromosomal rearrangements among reptiles.</title>
        <authorList>
            <person name="Koochekian N."/>
            <person name="Ascanio A."/>
            <person name="Farleigh K."/>
            <person name="Card D.C."/>
            <person name="Schield D.R."/>
            <person name="Castoe T.A."/>
            <person name="Jezkova T."/>
        </authorList>
    </citation>
    <scope>NUCLEOTIDE SEQUENCE [LARGE SCALE GENOMIC DNA]</scope>
    <source>
        <strain evidence="6">NK-2021</strain>
    </source>
</reference>
<evidence type="ECO:0000256" key="1">
    <source>
        <dbReference type="ARBA" id="ARBA00022670"/>
    </source>
</evidence>
<keyword evidence="7" id="KW-1185">Reference proteome</keyword>
<name>A0ABQ7SZX4_PHRPL</name>
<feature type="region of interest" description="Disordered" evidence="4">
    <location>
        <begin position="695"/>
        <end position="714"/>
    </location>
</feature>
<dbReference type="Pfam" id="PF00443">
    <property type="entry name" value="UCH"/>
    <property type="match status" value="1"/>
</dbReference>
<feature type="domain" description="USP" evidence="5">
    <location>
        <begin position="972"/>
        <end position="1362"/>
    </location>
</feature>
<evidence type="ECO:0000256" key="3">
    <source>
        <dbReference type="ARBA" id="ARBA00022801"/>
    </source>
</evidence>
<gene>
    <name evidence="6" type="ORF">JD844_025707</name>
</gene>
<dbReference type="CDD" id="cd02659">
    <property type="entry name" value="peptidase_C19C"/>
    <property type="match status" value="1"/>
</dbReference>
<keyword evidence="1" id="KW-0645">Protease</keyword>
<evidence type="ECO:0000256" key="4">
    <source>
        <dbReference type="SAM" id="MobiDB-lite"/>
    </source>
</evidence>
<dbReference type="EMBL" id="JAIPUX010003289">
    <property type="protein sequence ID" value="KAH0622882.1"/>
    <property type="molecule type" value="Genomic_DNA"/>
</dbReference>
<evidence type="ECO:0000313" key="7">
    <source>
        <dbReference type="Proteomes" id="UP000826234"/>
    </source>
</evidence>
<dbReference type="PANTHER" id="PTHR24006">
    <property type="entry name" value="UBIQUITIN CARBOXYL-TERMINAL HYDROLASE"/>
    <property type="match status" value="1"/>
</dbReference>
<protein>
    <recommendedName>
        <fullName evidence="5">USP domain-containing protein</fullName>
    </recommendedName>
</protein>
<feature type="region of interest" description="Disordered" evidence="4">
    <location>
        <begin position="2442"/>
        <end position="2579"/>
    </location>
</feature>
<keyword evidence="3" id="KW-0378">Hydrolase</keyword>
<comment type="caution">
    <text evidence="6">The sequence shown here is derived from an EMBL/GenBank/DDBJ whole genome shotgun (WGS) entry which is preliminary data.</text>
</comment>
<dbReference type="Pfam" id="PF12030">
    <property type="entry name" value="DUF3517"/>
    <property type="match status" value="1"/>
</dbReference>
<sequence length="2657" mass="304613">MVDDMLSADDVSCSSSQVSAKSEKNMADFDGEESGCEEELVQINSHAELTSHLQQHLPNLASIYHEHLSQGPAVHKHQYNSNAVTDINLDNVCKKGNTLLWDLVQDEDAIHLSEGLINEAEKLLCSLVCWFTDRQIRMRFIEGCLENLANNRSVVVSLRLLPKLFGTFQQFGSSYDTHWITMWAEKELNMMKLFFDNLVHYIQAVREGRHKHALYSHSAEVQVRLQFLTCVFSTLGSPDHFRLSLEQVDILWHCLVEDSECYDDALHWFLNQVRSKDQHAMGMETYKHLFLEKMPQLKPETISMTGLNLFQHLCNLARLATSAYDGGTNSELCGMDQFWGIALRAQSGDVSRAAIQYINSYYINGKTGLEKEQEFISKCMESLMIASSNLEQDSHSSLTIIERGLLMLKTHLEAFRRRFAYHLRQWQIEGTGISSHLKALSDKQSLPLRIVCQPAGLPDKMTIEMYPSDQVADLRAEVTHWYENLQKEQLNQQAHLQEFGQSSRKGDFPGGLMGPVRMISSGHELTTDYDEKTLHELGFKDMQMVFVSLGAPRRERKGEGVQLPASCLPPPQKDNIPMLLLLQEPHLTTLFDLLEMLASFKPPPAEVAMEDSESAKCEELHLHAENLSRRVWELLMLLPTCPNMLQAFQNISDEQSNDIFNWKDLLRIKSAHKLLYALEIIEALGKPNRRIRRESTGSYSDLYPDSDDSSEDQIENSKNTWSCKFVASGGLQQLLEIFNSGILEPKEQESWTVVFLVLVQGTSLIQRLMCVAYTYDNLAPRVLKAQADHRSRHEVTHYSMWLLVSWAHCCSLVKSSLADSDNLQDWLRKLTLLIPETAVRHESCNGLYKLSLSGLDGGDSINRSFLLLAASTLLKFLPDAQALKPIKIEDYEEEPILQPGCKEYFWLLCKLIDNIHVKDASQTTLLDLDALARHLADCIRSREILDHQDGNIEDDGLTGLLRLATSVVKHKPPFKFSREGQEFLRDIFNLLFLLPSLKDRQQPKCKSHSSRAAAYDLLVEMVKGSVENYRLLHNWVMAQHMQSSHAPYKWDYWPHDDYSEDMKHKTTLLELQKMFTHLMESECKAYNPRPFCKTYTMDKQPLNTGEQKDMTEFFTDLITKIEEMSPELKNTVKSLFGGVITNNVVSLDCEHVSQTAEEFYTVRCQESLDEVTIKDTLEGDNMYTCSHCGKKVRAEKRACFKKLPRILSFNTMRYTFNMVTMMKEKVNTHFSFPLRLDMTPYTEDFLMGKSDRKEGFKDDGSGSKETRSYEYDLIGVTVHTGTADGGHYYSFIRDIVNPHAYKNNKWYLFNDAEVKPFDSAQLASECFGGEMTTKTYDSVTDKFMDFSFEKTHSAYMLFYKRMEPEEENGREYKFDVSSELLEWIWHDNMQFLQDKNIFEHTYFGFMWQLCSSIPSTLPDPKAVSLMTAKLSTSFVLETFIHSKEKPTMLQWIELLTKQFNNSQAACEWFLDRMADDDWWPMQILIKCPNQIVRQVREKEHDMYSDDMDGPVEDIGSRSCVTRFVKTLLSIMEHGVKPHSKHLTEYFAFLYEFAKMGEEESQFLLSLQAISTMVHFYMGTKGPENPQVEVLSEEEGEEEEEEEDILSLAEEKYRPAALEKMIALIALLVEQSRSERHLTLSQNDMAALTGGKGFPFLFQHIRDGINIRQTCNLIFSLCRYNNRLAEHIVSMLFTSIAKLTPEAANPFFKLLTMLMEFAGGPPGMPPFASYILQRIWENICQLPPFVDQIVWMGNELDIDVVRIDDTALDAIEERIHGKVIEYNPSQCLDWLAVQTPRNKLAHSWVLQNMENWVERFLLAHNYPRVRTSAAYLLVSLIPSNSFRQMFRSTRSLHIPTRDLPLSPDTTVVLHQVYNVLLGLLSRAKLYVDAAVHGTTKLVPYFSFMTYCLISKTEKLMFSTYFMDLWNLFQPKLSEPAIATNHNKQALLSFWYNVCVDCPENVRLIVQNPVVTKNIAFNYILADHDDQDVVLFNRGMLPAYYGILRLCCEQSPAFTRQLASHQNIQWAFKNLTPHASQYPAAVEELFNLMQLFVAQRPEMREEELEDIKQFKKTTISCYLRCLDGRSCWTTLISAFRILLEIDEDRLLVVFNRGLILMTESFNTLHMMYHEATACHVTGDLVELLSIFLSVLKSTRPYLQRKDVKQALIQWQERIEFAHKLLTLLNSYSPPELRNACIDVLKELVLLSPHDFLHTLVPFLQHNHCTYHHSNIPMSLGPYFPCRENLKLIGGKSNIRPPRPELNMCLLPTMVEANKGKDEVYDRMLLDYFFSYHQFIHLLCRVAINCEKFTETLVKMSVLVAYEGLPLHLALFPKLWTELCQTQVKLNSAMSKNCIKLLCEDPVFAEYIKCILMDERTFLNNSIVYTFLTHFLLKVQGQVFSEANCSGVINNLVTNLINQYQSLESDFANQRVEICKASSTLNGKNSLQEQEAKERKTKDDEGATPVKRRRVSSDEEHTVDSCISDLKTEPREALTPTSTSDNETRDSSIIDPGTEQDLPSPENSSIKEYRMEVPSSFSEDGMLASRSQHGEEQPSGGRFEECKDIKEQPSAKDSNLIEDDSEFPTTSISAVLSDLTDLKSCEGQALQDPESGLSLSCSHSRGLVSHMQQQQDILDVLCRTIESTVHMVTRISGKGNQAAS</sequence>
<dbReference type="InterPro" id="IPR056850">
    <property type="entry name" value="ARM_UBP34_24_USP9X_Y"/>
</dbReference>